<dbReference type="PANTHER" id="PTHR42146:SF1">
    <property type="entry name" value="OLIGORIBONUCLEASE NRNB"/>
    <property type="match status" value="1"/>
</dbReference>
<dbReference type="InterPro" id="IPR052968">
    <property type="entry name" value="Nucleotide_metab_enz"/>
</dbReference>
<name>A0A1F5C7J2_9BACT</name>
<dbReference type="EMBL" id="MEYQ01000030">
    <property type="protein sequence ID" value="OGD38802.1"/>
    <property type="molecule type" value="Genomic_DNA"/>
</dbReference>
<dbReference type="AlphaFoldDB" id="A0A1F5C7J2"/>
<dbReference type="InterPro" id="IPR038763">
    <property type="entry name" value="DHH_sf"/>
</dbReference>
<dbReference type="SUPFAM" id="SSF64182">
    <property type="entry name" value="DHH phosphoesterases"/>
    <property type="match status" value="1"/>
</dbReference>
<organism evidence="1 2">
    <name type="scientific">Candidatus Azambacteria bacterium RIFCSPLOWO2_01_FULL_37_9</name>
    <dbReference type="NCBI Taxonomy" id="1797297"/>
    <lineage>
        <taxon>Bacteria</taxon>
        <taxon>Candidatus Azamiibacteriota</taxon>
    </lineage>
</organism>
<protein>
    <recommendedName>
        <fullName evidence="3">DHHA1 domain-containing protein</fullName>
    </recommendedName>
</protein>
<comment type="caution">
    <text evidence="1">The sequence shown here is derived from an EMBL/GenBank/DDBJ whole genome shotgun (WGS) entry which is preliminary data.</text>
</comment>
<accession>A0A1F5C7J2</accession>
<dbReference type="Proteomes" id="UP000177947">
    <property type="component" value="Unassembled WGS sequence"/>
</dbReference>
<reference evidence="1 2" key="1">
    <citation type="journal article" date="2016" name="Nat. Commun.">
        <title>Thousands of microbial genomes shed light on interconnected biogeochemical processes in an aquifer system.</title>
        <authorList>
            <person name="Anantharaman K."/>
            <person name="Brown C.T."/>
            <person name="Hug L.A."/>
            <person name="Sharon I."/>
            <person name="Castelle C.J."/>
            <person name="Probst A.J."/>
            <person name="Thomas B.C."/>
            <person name="Singh A."/>
            <person name="Wilkins M.J."/>
            <person name="Karaoz U."/>
            <person name="Brodie E.L."/>
            <person name="Williams K.H."/>
            <person name="Hubbard S.S."/>
            <person name="Banfield J.F."/>
        </authorList>
    </citation>
    <scope>NUCLEOTIDE SEQUENCE [LARGE SCALE GENOMIC DNA]</scope>
</reference>
<dbReference type="PANTHER" id="PTHR42146">
    <property type="entry name" value="3',5'-CYCLIC-NUCLEOTIDE PHOSPHODIESTERASE"/>
    <property type="match status" value="1"/>
</dbReference>
<evidence type="ECO:0008006" key="3">
    <source>
        <dbReference type="Google" id="ProtNLM"/>
    </source>
</evidence>
<dbReference type="Gene3D" id="3.10.310.30">
    <property type="match status" value="1"/>
</dbReference>
<evidence type="ECO:0000313" key="2">
    <source>
        <dbReference type="Proteomes" id="UP000177947"/>
    </source>
</evidence>
<evidence type="ECO:0000313" key="1">
    <source>
        <dbReference type="EMBL" id="OGD38802.1"/>
    </source>
</evidence>
<sequence>MPKEKIIIIYHGDCHDGFGGAFAAWKKFGDSAAYIPAHDRAQPEIDITGKETYIIDFSYPKETLLELEQKAERLIVLDHHISAKESVQAVREHIFDNNLSGAGIAWKYFHPETQIPRLLAYVQANDLWRFTLPHSREVGKFLSTVNFSFSDWEKLAQRFENENDLRSITEHGEIYCEYFDFICDDLVKQAELVEFDGHKVLAVNAPRIFRSELGHKLALKHPPFAIVWGEHQGIWQFSLRGDGSIDLTEIAGRYGGGGHKNASAFRLPLDAPLPFKIIGKLDI</sequence>
<proteinExistence type="predicted"/>
<gene>
    <name evidence="1" type="ORF">A2907_00575</name>
</gene>